<feature type="domain" description="ANTAR" evidence="6">
    <location>
        <begin position="125"/>
        <end position="186"/>
    </location>
</feature>
<evidence type="ECO:0000313" key="8">
    <source>
        <dbReference type="Proteomes" id="UP001589698"/>
    </source>
</evidence>
<dbReference type="PANTHER" id="PTHR43304:SF1">
    <property type="entry name" value="PAC DOMAIN-CONTAINING PROTEIN"/>
    <property type="match status" value="1"/>
</dbReference>
<keyword evidence="5" id="KW-0418">Kinase</keyword>
<dbReference type="RefSeq" id="WP_378518999.1">
    <property type="nucleotide sequence ID" value="NZ_CBCSDI010000020.1"/>
</dbReference>
<dbReference type="Pfam" id="PF03861">
    <property type="entry name" value="ANTAR"/>
    <property type="match status" value="1"/>
</dbReference>
<gene>
    <name evidence="7" type="ORF">ACFFJG_12200</name>
</gene>
<evidence type="ECO:0000256" key="3">
    <source>
        <dbReference type="ARBA" id="ARBA00022553"/>
    </source>
</evidence>
<sequence length="217" mass="24092">MNQRVPGGRFSASHDAVVGLYTYHPDTDRWTWSDEVYRIHGFDPGAVVPTTELVMSHIHPEDREAGWRMREVLLEQQKPITFLHRIRTARGDERVVMAAGHPEREADGTLVVKGHLIDLTDVRRDAVAAEVDTTVQDFTEHRAVIEQAKGVLAQLYSVETETAFALLKAFSSDANVRVRDIATNLVAAASVDGTPTKGRSPSAHDMLTALRASDAWR</sequence>
<dbReference type="Proteomes" id="UP001589698">
    <property type="component" value="Unassembled WGS sequence"/>
</dbReference>
<evidence type="ECO:0000259" key="6">
    <source>
        <dbReference type="PROSITE" id="PS50921"/>
    </source>
</evidence>
<dbReference type="InterPro" id="IPR005561">
    <property type="entry name" value="ANTAR"/>
</dbReference>
<dbReference type="Pfam" id="PF08447">
    <property type="entry name" value="PAS_3"/>
    <property type="match status" value="1"/>
</dbReference>
<dbReference type="SUPFAM" id="SSF55785">
    <property type="entry name" value="PYP-like sensor domain (PAS domain)"/>
    <property type="match status" value="1"/>
</dbReference>
<protein>
    <recommendedName>
        <fullName evidence="2">histidine kinase</fullName>
        <ecNumber evidence="2">2.7.13.3</ecNumber>
    </recommendedName>
</protein>
<dbReference type="EMBL" id="JBHLXH010000001">
    <property type="protein sequence ID" value="MFC0223244.1"/>
    <property type="molecule type" value="Genomic_DNA"/>
</dbReference>
<dbReference type="PROSITE" id="PS50921">
    <property type="entry name" value="ANTAR"/>
    <property type="match status" value="1"/>
</dbReference>
<name>A0ABV6E352_9ACTN</name>
<keyword evidence="4" id="KW-0808">Transferase</keyword>
<reference evidence="7 8" key="1">
    <citation type="submission" date="2024-09" db="EMBL/GenBank/DDBJ databases">
        <authorList>
            <person name="Sun Q."/>
            <person name="Mori K."/>
        </authorList>
    </citation>
    <scope>NUCLEOTIDE SEQUENCE [LARGE SCALE GENOMIC DNA]</scope>
    <source>
        <strain evidence="7 8">CCM 8654</strain>
    </source>
</reference>
<dbReference type="SMART" id="SM01012">
    <property type="entry name" value="ANTAR"/>
    <property type="match status" value="1"/>
</dbReference>
<dbReference type="InterPro" id="IPR035965">
    <property type="entry name" value="PAS-like_dom_sf"/>
</dbReference>
<accession>A0ABV6E352</accession>
<evidence type="ECO:0000313" key="7">
    <source>
        <dbReference type="EMBL" id="MFC0223244.1"/>
    </source>
</evidence>
<dbReference type="InterPro" id="IPR052162">
    <property type="entry name" value="Sensor_kinase/Photoreceptor"/>
</dbReference>
<dbReference type="PANTHER" id="PTHR43304">
    <property type="entry name" value="PHYTOCHROME-LIKE PROTEIN CPH1"/>
    <property type="match status" value="1"/>
</dbReference>
<dbReference type="InterPro" id="IPR036388">
    <property type="entry name" value="WH-like_DNA-bd_sf"/>
</dbReference>
<comment type="catalytic activity">
    <reaction evidence="1">
        <text>ATP + protein L-histidine = ADP + protein N-phospho-L-histidine.</text>
        <dbReference type="EC" id="2.7.13.3"/>
    </reaction>
</comment>
<dbReference type="Gene3D" id="3.30.450.20">
    <property type="entry name" value="PAS domain"/>
    <property type="match status" value="1"/>
</dbReference>
<organism evidence="7 8">
    <name type="scientific">Nocardioides zeicaulis</name>
    <dbReference type="NCBI Taxonomy" id="1776857"/>
    <lineage>
        <taxon>Bacteria</taxon>
        <taxon>Bacillati</taxon>
        <taxon>Actinomycetota</taxon>
        <taxon>Actinomycetes</taxon>
        <taxon>Propionibacteriales</taxon>
        <taxon>Nocardioidaceae</taxon>
        <taxon>Nocardioides</taxon>
    </lineage>
</organism>
<evidence type="ECO:0000256" key="2">
    <source>
        <dbReference type="ARBA" id="ARBA00012438"/>
    </source>
</evidence>
<evidence type="ECO:0000256" key="4">
    <source>
        <dbReference type="ARBA" id="ARBA00022679"/>
    </source>
</evidence>
<comment type="caution">
    <text evidence="7">The sequence shown here is derived from an EMBL/GenBank/DDBJ whole genome shotgun (WGS) entry which is preliminary data.</text>
</comment>
<dbReference type="Gene3D" id="1.10.10.10">
    <property type="entry name" value="Winged helix-like DNA-binding domain superfamily/Winged helix DNA-binding domain"/>
    <property type="match status" value="1"/>
</dbReference>
<keyword evidence="3" id="KW-0597">Phosphoprotein</keyword>
<dbReference type="EC" id="2.7.13.3" evidence="2"/>
<keyword evidence="8" id="KW-1185">Reference proteome</keyword>
<dbReference type="InterPro" id="IPR013655">
    <property type="entry name" value="PAS_fold_3"/>
</dbReference>
<evidence type="ECO:0000256" key="5">
    <source>
        <dbReference type="ARBA" id="ARBA00022777"/>
    </source>
</evidence>
<proteinExistence type="predicted"/>
<evidence type="ECO:0000256" key="1">
    <source>
        <dbReference type="ARBA" id="ARBA00000085"/>
    </source>
</evidence>